<dbReference type="EMBL" id="KY315457">
    <property type="protein sequence ID" value="AQS79369.1"/>
    <property type="molecule type" value="Genomic_DNA"/>
</dbReference>
<protein>
    <submittedName>
        <fullName evidence="2">Uncharacterized protein</fullName>
    </submittedName>
</protein>
<gene>
    <name evidence="2" type="primary">ORF5</name>
</gene>
<proteinExistence type="predicted"/>
<feature type="transmembrane region" description="Helical" evidence="1">
    <location>
        <begin position="12"/>
        <end position="28"/>
    </location>
</feature>
<keyword evidence="1" id="KW-0812">Transmembrane</keyword>
<keyword evidence="1" id="KW-0472">Membrane</keyword>
<feature type="transmembrane region" description="Helical" evidence="1">
    <location>
        <begin position="34"/>
        <end position="55"/>
    </location>
</feature>
<feature type="transmembrane region" description="Helical" evidence="1">
    <location>
        <begin position="62"/>
        <end position="81"/>
    </location>
</feature>
<accession>A0A1S6JM00</accession>
<sequence>MDIMTYLKKLQLCILCGLIGALLLDYYSHDLKQLYAIVVTYAVSSVYTFICIKILKLNNKVTLISAITLSAIVMLACLHVLPRFTM</sequence>
<evidence type="ECO:0000313" key="2">
    <source>
        <dbReference type="EMBL" id="AQS79358.1"/>
    </source>
</evidence>
<evidence type="ECO:0000313" key="3">
    <source>
        <dbReference type="EMBL" id="AQS79369.1"/>
    </source>
</evidence>
<evidence type="ECO:0000256" key="1">
    <source>
        <dbReference type="SAM" id="Phobius"/>
    </source>
</evidence>
<dbReference type="AlphaFoldDB" id="A0A1S6JM00"/>
<organism evidence="2">
    <name type="scientific">Streptococcus anginosus subsp. whileyi</name>
    <dbReference type="NCBI Taxonomy" id="1272910"/>
    <lineage>
        <taxon>Bacteria</taxon>
        <taxon>Bacillati</taxon>
        <taxon>Bacillota</taxon>
        <taxon>Bacilli</taxon>
        <taxon>Lactobacillales</taxon>
        <taxon>Streptococcaceae</taxon>
        <taxon>Streptococcus</taxon>
        <taxon>Streptococcus anginosus group</taxon>
    </lineage>
</organism>
<name>A0A1S6JM00_STRAP</name>
<dbReference type="EMBL" id="KY315456">
    <property type="protein sequence ID" value="AQS79358.1"/>
    <property type="molecule type" value="Genomic_DNA"/>
</dbReference>
<reference evidence="2" key="1">
    <citation type="journal article" date="2017" name="Front. Microbiol.">
        <title>The sil Locus in Streptococcus Anginosus Group: Interspecies Competition and a Hotspot of Genetic Diversity.</title>
        <authorList>
            <person name="Mendonca M.L."/>
            <person name="Szamosi J.C."/>
            <person name="Lacroix A.M."/>
            <person name="Fontes M.E."/>
            <person name="Bowdish D.M."/>
            <person name="Surette M.G."/>
        </authorList>
    </citation>
    <scope>NUCLEOTIDE SEQUENCE</scope>
    <source>
        <strain evidence="2">CCUG 39159</strain>
        <strain evidence="3">MAS624</strain>
    </source>
</reference>
<keyword evidence="1" id="KW-1133">Transmembrane helix</keyword>